<evidence type="ECO:0000313" key="3">
    <source>
        <dbReference type="Proteomes" id="UP001314169"/>
    </source>
</evidence>
<accession>A0ABN9ZAS2</accession>
<gene>
    <name evidence="2" type="ORF">MPIPNATIZW_LOCUS3742</name>
</gene>
<evidence type="ECO:0000313" key="2">
    <source>
        <dbReference type="EMBL" id="CAK6435436.1"/>
    </source>
</evidence>
<keyword evidence="3" id="KW-1185">Reference proteome</keyword>
<feature type="non-terminal residue" evidence="2">
    <location>
        <position position="139"/>
    </location>
</feature>
<sequence>MKSPRMRVSAKAAWPLLWLFLASMLMVCYELMAGSSPHPRGRTGQHQVQLGTCDVLAVHRCCNRNHIEERSQSSVHASRDRWPAPLRLSLPVLKLPSWFRSGGITWIPVWKEGTAKCFQMTQVGSIAVAIKSKLQRSPG</sequence>
<dbReference type="PANTHER" id="PTHR31770:SF7">
    <property type="entry name" value="CHEMOKINE-LIKE PROTEIN TAFA-4"/>
    <property type="match status" value="1"/>
</dbReference>
<dbReference type="PANTHER" id="PTHR31770">
    <property type="entry name" value="CHEMOKINE-LIKE PROTEIN TAFA FAMILY MEMBER"/>
    <property type="match status" value="1"/>
</dbReference>
<dbReference type="InterPro" id="IPR051743">
    <property type="entry name" value="TAFA_chemokine-like"/>
</dbReference>
<organism evidence="2 3">
    <name type="scientific">Pipistrellus nathusii</name>
    <name type="common">Nathusius' pipistrelle</name>
    <dbReference type="NCBI Taxonomy" id="59473"/>
    <lineage>
        <taxon>Eukaryota</taxon>
        <taxon>Metazoa</taxon>
        <taxon>Chordata</taxon>
        <taxon>Craniata</taxon>
        <taxon>Vertebrata</taxon>
        <taxon>Euteleostomi</taxon>
        <taxon>Mammalia</taxon>
        <taxon>Eutheria</taxon>
        <taxon>Laurasiatheria</taxon>
        <taxon>Chiroptera</taxon>
        <taxon>Yangochiroptera</taxon>
        <taxon>Vespertilionidae</taxon>
        <taxon>Pipistrellus</taxon>
    </lineage>
</organism>
<dbReference type="EMBL" id="OY882870">
    <property type="protein sequence ID" value="CAK6435436.1"/>
    <property type="molecule type" value="Genomic_DNA"/>
</dbReference>
<feature type="signal peptide" evidence="1">
    <location>
        <begin position="1"/>
        <end position="33"/>
    </location>
</feature>
<dbReference type="Proteomes" id="UP001314169">
    <property type="component" value="Chromosome 13"/>
</dbReference>
<proteinExistence type="predicted"/>
<feature type="non-terminal residue" evidence="2">
    <location>
        <position position="1"/>
    </location>
</feature>
<protein>
    <recommendedName>
        <fullName evidence="4">Secreted protein</fullName>
    </recommendedName>
</protein>
<evidence type="ECO:0008006" key="4">
    <source>
        <dbReference type="Google" id="ProtNLM"/>
    </source>
</evidence>
<feature type="chain" id="PRO_5047243844" description="Secreted protein" evidence="1">
    <location>
        <begin position="34"/>
        <end position="139"/>
    </location>
</feature>
<evidence type="ECO:0000256" key="1">
    <source>
        <dbReference type="SAM" id="SignalP"/>
    </source>
</evidence>
<reference evidence="2" key="1">
    <citation type="submission" date="2023-12" db="EMBL/GenBank/DDBJ databases">
        <authorList>
            <person name="Brown T."/>
        </authorList>
    </citation>
    <scope>NUCLEOTIDE SEQUENCE</scope>
</reference>
<keyword evidence="1" id="KW-0732">Signal</keyword>
<name>A0ABN9ZAS2_PIPNA</name>